<sequence>MTTPHVPLSVLDLVPISEGMSTAEAIDASMDTARAADRLGYARYWYAEHHNTISLASSATSLLIDRAASLTERIRVGSGGIMLPNHAPLSVIEQFGTLVQFHGDRIDLGLGRAPGTDQITAQLLSRTSAEPGAFIAAIEQMRDWTRAEQPAGLRVAAPVAEGTEVPMWVLGSTVNGATLAAKLGLPFSVASHFAPFQHLQALDVYRREFDPRAESAQISQPRTMVAANVVVAETDEAARKQYTTLQQMFLGVITGQRAKLQPPRPAADIAPVHLLEQVDSALSVRAVGSPATVVEQLERIVASTRADELILTAYHFDPADRLRSLELLAEAWGLDPGTQG</sequence>
<reference evidence="3 4" key="1">
    <citation type="submission" date="2014-02" db="EMBL/GenBank/DDBJ databases">
        <title>Genome sequence of Brachybacterium phenoliresistens strain W13A50.</title>
        <authorList>
            <person name="Wang X."/>
        </authorList>
    </citation>
    <scope>NUCLEOTIDE SEQUENCE [LARGE SCALE GENOMIC DNA]</scope>
    <source>
        <strain evidence="3 4">W13A50</strain>
    </source>
</reference>
<dbReference type="InterPro" id="IPR011251">
    <property type="entry name" value="Luciferase-like_dom"/>
</dbReference>
<gene>
    <name evidence="3" type="ORF">BF93_16985</name>
</gene>
<protein>
    <submittedName>
        <fullName evidence="3">Alkane 1-monooxygenase</fullName>
    </submittedName>
</protein>
<proteinExistence type="predicted"/>
<feature type="domain" description="Luciferase-like" evidence="2">
    <location>
        <begin position="10"/>
        <end position="304"/>
    </location>
</feature>
<dbReference type="GO" id="GO:0016705">
    <property type="term" value="F:oxidoreductase activity, acting on paired donors, with incorporation or reduction of molecular oxygen"/>
    <property type="evidence" value="ECO:0007669"/>
    <property type="project" value="InterPro"/>
</dbReference>
<dbReference type="PANTHER" id="PTHR30137:SF6">
    <property type="entry name" value="LUCIFERASE-LIKE MONOOXYGENASE"/>
    <property type="match status" value="1"/>
</dbReference>
<dbReference type="OrthoDB" id="9780518at2"/>
<comment type="similarity">
    <text evidence="1">To bacterial alkanal monooxygenase alpha and beta chains.</text>
</comment>
<dbReference type="PATRIC" id="fig|396014.3.peg.1741"/>
<dbReference type="STRING" id="396014.BF93_16985"/>
<keyword evidence="4" id="KW-1185">Reference proteome</keyword>
<dbReference type="GO" id="GO:0005829">
    <property type="term" value="C:cytosol"/>
    <property type="evidence" value="ECO:0007669"/>
    <property type="project" value="TreeGrafter"/>
</dbReference>
<comment type="caution">
    <text evidence="3">The sequence shown here is derived from an EMBL/GenBank/DDBJ whole genome shotgun (WGS) entry which is preliminary data.</text>
</comment>
<dbReference type="AlphaFoldDB" id="Z9JUR0"/>
<dbReference type="Gene3D" id="3.20.20.30">
    <property type="entry name" value="Luciferase-like domain"/>
    <property type="match status" value="1"/>
</dbReference>
<dbReference type="HOGENOM" id="CLU_027853_9_1_11"/>
<dbReference type="NCBIfam" id="TIGR03558">
    <property type="entry name" value="oxido_grp_1"/>
    <property type="match status" value="1"/>
</dbReference>
<dbReference type="PANTHER" id="PTHR30137">
    <property type="entry name" value="LUCIFERASE-LIKE MONOOXYGENASE"/>
    <property type="match status" value="1"/>
</dbReference>
<evidence type="ECO:0000313" key="3">
    <source>
        <dbReference type="EMBL" id="EWS81497.1"/>
    </source>
</evidence>
<evidence type="ECO:0000313" key="4">
    <source>
        <dbReference type="Proteomes" id="UP000023067"/>
    </source>
</evidence>
<dbReference type="RefSeq" id="WP_038372059.1">
    <property type="nucleotide sequence ID" value="NZ_KK069992.1"/>
</dbReference>
<evidence type="ECO:0000256" key="1">
    <source>
        <dbReference type="ARBA" id="ARBA00007789"/>
    </source>
</evidence>
<dbReference type="SUPFAM" id="SSF51679">
    <property type="entry name" value="Bacterial luciferase-like"/>
    <property type="match status" value="1"/>
</dbReference>
<dbReference type="InterPro" id="IPR019949">
    <property type="entry name" value="CmoO-like"/>
</dbReference>
<keyword evidence="3" id="KW-0503">Monooxygenase</keyword>
<dbReference type="eggNOG" id="COG2141">
    <property type="taxonomic scope" value="Bacteria"/>
</dbReference>
<organism evidence="3 4">
    <name type="scientific">Brachybacterium phenoliresistens</name>
    <dbReference type="NCBI Taxonomy" id="396014"/>
    <lineage>
        <taxon>Bacteria</taxon>
        <taxon>Bacillati</taxon>
        <taxon>Actinomycetota</taxon>
        <taxon>Actinomycetes</taxon>
        <taxon>Micrococcales</taxon>
        <taxon>Dermabacteraceae</taxon>
        <taxon>Brachybacterium</taxon>
    </lineage>
</organism>
<dbReference type="Pfam" id="PF00296">
    <property type="entry name" value="Bac_luciferase"/>
    <property type="match status" value="1"/>
</dbReference>
<accession>Z9JUR0</accession>
<evidence type="ECO:0000259" key="2">
    <source>
        <dbReference type="Pfam" id="PF00296"/>
    </source>
</evidence>
<keyword evidence="3" id="KW-0560">Oxidoreductase</keyword>
<dbReference type="EMBL" id="JDYK01000007">
    <property type="protein sequence ID" value="EWS81497.1"/>
    <property type="molecule type" value="Genomic_DNA"/>
</dbReference>
<dbReference type="InterPro" id="IPR050766">
    <property type="entry name" value="Bact_Lucif_Oxidored"/>
</dbReference>
<dbReference type="CDD" id="cd00347">
    <property type="entry name" value="Flavin_utilizing_monoxygenases"/>
    <property type="match status" value="1"/>
</dbReference>
<dbReference type="InterPro" id="IPR036661">
    <property type="entry name" value="Luciferase-like_sf"/>
</dbReference>
<name>Z9JUR0_9MICO</name>
<dbReference type="GO" id="GO:0004497">
    <property type="term" value="F:monooxygenase activity"/>
    <property type="evidence" value="ECO:0007669"/>
    <property type="project" value="UniProtKB-KW"/>
</dbReference>
<dbReference type="Proteomes" id="UP000023067">
    <property type="component" value="Unassembled WGS sequence"/>
</dbReference>